<dbReference type="InterPro" id="IPR056125">
    <property type="entry name" value="DUF7708"/>
</dbReference>
<feature type="domain" description="Nephrocystin 3-like N-terminal" evidence="3">
    <location>
        <begin position="384"/>
        <end position="554"/>
    </location>
</feature>
<dbReference type="InterPro" id="IPR056884">
    <property type="entry name" value="NPHP3-like_N"/>
</dbReference>
<evidence type="ECO:0000313" key="4">
    <source>
        <dbReference type="EMBL" id="KAH0541252.1"/>
    </source>
</evidence>
<dbReference type="Proteomes" id="UP000698800">
    <property type="component" value="Unassembled WGS sequence"/>
</dbReference>
<dbReference type="EMBL" id="JAGHQL010000083">
    <property type="protein sequence ID" value="KAH0541252.1"/>
    <property type="molecule type" value="Genomic_DNA"/>
</dbReference>
<evidence type="ECO:0000259" key="2">
    <source>
        <dbReference type="Pfam" id="PF24809"/>
    </source>
</evidence>
<dbReference type="PANTHER" id="PTHR40619">
    <property type="entry name" value="FUNGAL STAND N-TERMINAL GOODBYE DOMAIN-CONTAINING PROTEIN"/>
    <property type="match status" value="1"/>
</dbReference>
<sequence length="611" mass="68547">MEEISSVERIPARYIERRVSQTKTFQPIFGGGTIEFDDKSRVVMYREADRPKLHTNIGVTIDQQADSMKAAIRAYEVSSKEEYHVRWDLDKTGSFNIEKALQDISESTEVYLAKGRAKDGLKNRIRGCLRRFSDNTESLAFLLEFLPSDSYGSLIYGGVAVILKAASRLGHAREGVLEALTELPEILSSASIFDAMYKDSPRLKNAVSVLHVATLLALEHILSWFSKHAAKKAKFFESRKYDESLTAKIEDVRKCSDAVRKEADLCQQEIGLNTNKKLGELAIGLPEVILFSSENIKEHISATFANQAAALRSDILNDLYGLFINSPAMQLLIRQAQLQVESSKDITRDELLTRIDSPFAAIAKADIRTSLDAYLSFREQDRVQAIVQSPQLKFFFSSPDSTALLLEGNTGTHDTNSSISYFSATLVDSIRKLNLPVIHFICGLHRNSQPEDFNGPDGMMQALLRQLLAVNGRSYISLKKSTMEKLPQSDKAVRKTVRELLVRQRHQSVTFCIIDGISFFETARWEKRLKTALTSLMKAVNDPKGTGVVKLLITTPESSRCAPRIVGQERILSLQKDLIEGARQGFGEEQVKVSMKEAVGANWRRRSTSWR</sequence>
<dbReference type="Pfam" id="PF24883">
    <property type="entry name" value="NPHP3_N"/>
    <property type="match status" value="1"/>
</dbReference>
<keyword evidence="1" id="KW-0677">Repeat</keyword>
<dbReference type="OrthoDB" id="5419927at2759"/>
<dbReference type="PANTHER" id="PTHR40619:SF3">
    <property type="entry name" value="FUNGAL STAND N-TERMINAL GOODBYE DOMAIN-CONTAINING PROTEIN"/>
    <property type="match status" value="1"/>
</dbReference>
<feature type="domain" description="DUF7708" evidence="2">
    <location>
        <begin position="128"/>
        <end position="268"/>
    </location>
</feature>
<evidence type="ECO:0000313" key="5">
    <source>
        <dbReference type="Proteomes" id="UP000698800"/>
    </source>
</evidence>
<name>A0A9P8KX98_9PEZI</name>
<evidence type="ECO:0000259" key="3">
    <source>
        <dbReference type="Pfam" id="PF24883"/>
    </source>
</evidence>
<dbReference type="AlphaFoldDB" id="A0A9P8KX98"/>
<gene>
    <name evidence="4" type="ORF">FGG08_004257</name>
</gene>
<proteinExistence type="predicted"/>
<protein>
    <submittedName>
        <fullName evidence="4">Uncharacterized protein</fullName>
    </submittedName>
</protein>
<reference evidence="4" key="1">
    <citation type="submission" date="2021-03" db="EMBL/GenBank/DDBJ databases">
        <title>Comparative genomics and phylogenomic investigation of the class Geoglossomycetes provide insights into ecological specialization and systematics.</title>
        <authorList>
            <person name="Melie T."/>
            <person name="Pirro S."/>
            <person name="Miller A.N."/>
            <person name="Quandt A."/>
        </authorList>
    </citation>
    <scope>NUCLEOTIDE SEQUENCE</scope>
    <source>
        <strain evidence="4">GBOQ0MN5Z8</strain>
    </source>
</reference>
<organism evidence="4 5">
    <name type="scientific">Glutinoglossum americanum</name>
    <dbReference type="NCBI Taxonomy" id="1670608"/>
    <lineage>
        <taxon>Eukaryota</taxon>
        <taxon>Fungi</taxon>
        <taxon>Dikarya</taxon>
        <taxon>Ascomycota</taxon>
        <taxon>Pezizomycotina</taxon>
        <taxon>Geoglossomycetes</taxon>
        <taxon>Geoglossales</taxon>
        <taxon>Geoglossaceae</taxon>
        <taxon>Glutinoglossum</taxon>
    </lineage>
</organism>
<accession>A0A9P8KX98</accession>
<evidence type="ECO:0000256" key="1">
    <source>
        <dbReference type="ARBA" id="ARBA00022737"/>
    </source>
</evidence>
<comment type="caution">
    <text evidence="4">The sequence shown here is derived from an EMBL/GenBank/DDBJ whole genome shotgun (WGS) entry which is preliminary data.</text>
</comment>
<keyword evidence="5" id="KW-1185">Reference proteome</keyword>
<dbReference type="Pfam" id="PF24809">
    <property type="entry name" value="DUF7708"/>
    <property type="match status" value="1"/>
</dbReference>